<evidence type="ECO:0000259" key="2">
    <source>
        <dbReference type="Pfam" id="PF07059"/>
    </source>
</evidence>
<organism evidence="3 4">
    <name type="scientific">Nannochloropsis salina CCMP1776</name>
    <dbReference type="NCBI Taxonomy" id="1027361"/>
    <lineage>
        <taxon>Eukaryota</taxon>
        <taxon>Sar</taxon>
        <taxon>Stramenopiles</taxon>
        <taxon>Ochrophyta</taxon>
        <taxon>Eustigmatophyceae</taxon>
        <taxon>Eustigmatales</taxon>
        <taxon>Monodopsidaceae</taxon>
        <taxon>Microchloropsis</taxon>
        <taxon>Microchloropsis salina</taxon>
    </lineage>
</organism>
<dbReference type="AlphaFoldDB" id="A0A4D9DAN5"/>
<feature type="compositionally biased region" description="Basic and acidic residues" evidence="1">
    <location>
        <begin position="328"/>
        <end position="340"/>
    </location>
</feature>
<accession>A0A4D9DAN5</accession>
<evidence type="ECO:0000313" key="3">
    <source>
        <dbReference type="EMBL" id="TFJ87083.1"/>
    </source>
</evidence>
<comment type="caution">
    <text evidence="3">The sequence shown here is derived from an EMBL/GenBank/DDBJ whole genome shotgun (WGS) entry which is preliminary data.</text>
</comment>
<feature type="compositionally biased region" description="Gly residues" evidence="1">
    <location>
        <begin position="314"/>
        <end position="327"/>
    </location>
</feature>
<name>A0A4D9DAN5_9STRA</name>
<evidence type="ECO:0000313" key="4">
    <source>
        <dbReference type="Proteomes" id="UP000355283"/>
    </source>
</evidence>
<feature type="region of interest" description="Disordered" evidence="1">
    <location>
        <begin position="1"/>
        <end position="22"/>
    </location>
</feature>
<gene>
    <name evidence="3" type="ORF">NSK_001417</name>
</gene>
<sequence>MQPGAVSNDGNSSQTCDIPGHSDRATISSYPPALALSRHSWGHTSASSFRVRSRHYKRAKKKEPSLEAFYKLVSFDLIKASVGCVNHVGRLMDLEKVRPARGFPGLPPLFIVNTQLPDGEPAMFNASDNGPGRSAIFVFALKESTVDMLEAHADSPSAAVRERKGREHREAVSVPPALQLLQEYFRRAPHDPDVRGRLKVIASCANMDALHLPSFISNYNGKPVLITKSGRLHQGFSSSNGEDLLYIEVDICVHRFAYVARKGFRYLQKRFSKMILDIAFLVEGREEHELPEQILGAARLNHVDYEAAVEGDFDGLGGEVPSGGGRDTGAHGERKSGVPR</sequence>
<dbReference type="PANTHER" id="PTHR31558:SF3">
    <property type="entry name" value="CW14 PROTEIN"/>
    <property type="match status" value="1"/>
</dbReference>
<keyword evidence="4" id="KW-1185">Reference proteome</keyword>
<proteinExistence type="predicted"/>
<dbReference type="Proteomes" id="UP000355283">
    <property type="component" value="Unassembled WGS sequence"/>
</dbReference>
<dbReference type="Pfam" id="PF07059">
    <property type="entry name" value="EDR2_C"/>
    <property type="match status" value="1"/>
</dbReference>
<dbReference type="OrthoDB" id="9970435at2759"/>
<dbReference type="EMBL" id="SDOX01000006">
    <property type="protein sequence ID" value="TFJ87083.1"/>
    <property type="molecule type" value="Genomic_DNA"/>
</dbReference>
<dbReference type="InterPro" id="IPR009769">
    <property type="entry name" value="EDR2_C"/>
</dbReference>
<feature type="region of interest" description="Disordered" evidence="1">
    <location>
        <begin position="313"/>
        <end position="340"/>
    </location>
</feature>
<feature type="domain" description="Protein ENHANCED DISEASE RESISTANCE 2 C-terminal" evidence="2">
    <location>
        <begin position="41"/>
        <end position="304"/>
    </location>
</feature>
<reference evidence="3 4" key="1">
    <citation type="submission" date="2019-01" db="EMBL/GenBank/DDBJ databases">
        <title>Nuclear Genome Assembly of the Microalgal Biofuel strain Nannochloropsis salina CCMP1776.</title>
        <authorList>
            <person name="Hovde B."/>
        </authorList>
    </citation>
    <scope>NUCLEOTIDE SEQUENCE [LARGE SCALE GENOMIC DNA]</scope>
    <source>
        <strain evidence="3 4">CCMP1776</strain>
    </source>
</reference>
<evidence type="ECO:0000256" key="1">
    <source>
        <dbReference type="SAM" id="MobiDB-lite"/>
    </source>
</evidence>
<dbReference type="PANTHER" id="PTHR31558">
    <property type="entry name" value="CW14 PROTEIN"/>
    <property type="match status" value="1"/>
</dbReference>
<protein>
    <recommendedName>
        <fullName evidence="2">Protein ENHANCED DISEASE RESISTANCE 2 C-terminal domain-containing protein</fullName>
    </recommendedName>
</protein>